<sequence>MHDSIEAASAMLLRYNCPSPWSISANYGLHSEENYRRCDATQKYELLQEQKPQPVTPLPSPAAGAPSSLFSARLAAAKAKKRRTTRMRPPSFQCRA</sequence>
<reference evidence="1 2" key="1">
    <citation type="journal article" date="2019" name="Sci. Rep.">
        <title>A high-quality genome of Eragrostis curvula grass provides insights into Poaceae evolution and supports new strategies to enhance forage quality.</title>
        <authorList>
            <person name="Carballo J."/>
            <person name="Santos B.A.C.M."/>
            <person name="Zappacosta D."/>
            <person name="Garbus I."/>
            <person name="Selva J.P."/>
            <person name="Gallo C.A."/>
            <person name="Diaz A."/>
            <person name="Albertini E."/>
            <person name="Caccamo M."/>
            <person name="Echenique V."/>
        </authorList>
    </citation>
    <scope>NUCLEOTIDE SEQUENCE [LARGE SCALE GENOMIC DNA]</scope>
    <source>
        <strain evidence="2">cv. Victoria</strain>
        <tissue evidence="1">Leaf</tissue>
    </source>
</reference>
<evidence type="ECO:0000313" key="1">
    <source>
        <dbReference type="EMBL" id="TVU27821.1"/>
    </source>
</evidence>
<gene>
    <name evidence="1" type="ORF">EJB05_19322</name>
</gene>
<dbReference type="AlphaFoldDB" id="A0A5J9UX31"/>
<organism evidence="1 2">
    <name type="scientific">Eragrostis curvula</name>
    <name type="common">weeping love grass</name>
    <dbReference type="NCBI Taxonomy" id="38414"/>
    <lineage>
        <taxon>Eukaryota</taxon>
        <taxon>Viridiplantae</taxon>
        <taxon>Streptophyta</taxon>
        <taxon>Embryophyta</taxon>
        <taxon>Tracheophyta</taxon>
        <taxon>Spermatophyta</taxon>
        <taxon>Magnoliopsida</taxon>
        <taxon>Liliopsida</taxon>
        <taxon>Poales</taxon>
        <taxon>Poaceae</taxon>
        <taxon>PACMAD clade</taxon>
        <taxon>Chloridoideae</taxon>
        <taxon>Eragrostideae</taxon>
        <taxon>Eragrostidinae</taxon>
        <taxon>Eragrostis</taxon>
    </lineage>
</organism>
<dbReference type="Proteomes" id="UP000324897">
    <property type="component" value="Chromosome 1"/>
</dbReference>
<keyword evidence="2" id="KW-1185">Reference proteome</keyword>
<proteinExistence type="predicted"/>
<dbReference type="EMBL" id="RWGY01000011">
    <property type="protein sequence ID" value="TVU27821.1"/>
    <property type="molecule type" value="Genomic_DNA"/>
</dbReference>
<protein>
    <submittedName>
        <fullName evidence="1">Uncharacterized protein</fullName>
    </submittedName>
</protein>
<comment type="caution">
    <text evidence="1">The sequence shown here is derived from an EMBL/GenBank/DDBJ whole genome shotgun (WGS) entry which is preliminary data.</text>
</comment>
<name>A0A5J9UX31_9POAL</name>
<accession>A0A5J9UX31</accession>
<dbReference type="Gramene" id="TVU27821">
    <property type="protein sequence ID" value="TVU27821"/>
    <property type="gene ID" value="EJB05_19322"/>
</dbReference>
<evidence type="ECO:0000313" key="2">
    <source>
        <dbReference type="Proteomes" id="UP000324897"/>
    </source>
</evidence>